<proteinExistence type="predicted"/>
<dbReference type="Proteomes" id="UP001056707">
    <property type="component" value="Chromosome"/>
</dbReference>
<evidence type="ECO:0000256" key="2">
    <source>
        <dbReference type="SAM" id="Phobius"/>
    </source>
</evidence>
<keyword evidence="2" id="KW-1133">Transmembrane helix</keyword>
<organism evidence="3 4">
    <name type="scientific">Fructilactobacillus myrtifloralis</name>
    <dbReference type="NCBI Taxonomy" id="2940301"/>
    <lineage>
        <taxon>Bacteria</taxon>
        <taxon>Bacillati</taxon>
        <taxon>Bacillota</taxon>
        <taxon>Bacilli</taxon>
        <taxon>Lactobacillales</taxon>
        <taxon>Lactobacillaceae</taxon>
        <taxon>Fructilactobacillus</taxon>
    </lineage>
</organism>
<evidence type="ECO:0000313" key="3">
    <source>
        <dbReference type="EMBL" id="USS85047.1"/>
    </source>
</evidence>
<protein>
    <recommendedName>
        <fullName evidence="5">DUF308 domain-containing protein</fullName>
    </recommendedName>
</protein>
<evidence type="ECO:0008006" key="5">
    <source>
        <dbReference type="Google" id="ProtNLM"/>
    </source>
</evidence>
<feature type="compositionally biased region" description="Basic and acidic residues" evidence="1">
    <location>
        <begin position="68"/>
        <end position="127"/>
    </location>
</feature>
<sequence length="248" mass="27559">MFLKIVLIVVTLLALFLSVGGYLNYKDNKSSKPKEAKQYKWLTIIAAIIGAISLISFVASLGSSSNDNKPKTEKTTKKSNSKAKEDKEKEEAKKLKLESDKKEQAEKQEQAKKKKAEDKKYKEEMDKKEAAEVKKAKAKNDENNLTEYANALGQLPEKSNGAISDAYVDPESNQTVIVLSDEALGLNDNELKDVSKAAWELAQNLIDNYKLRNNKKVNAQTDVLIKDTSGNVIAKSSFFGGFKYVANK</sequence>
<reference evidence="3" key="1">
    <citation type="submission" date="2022-05" db="EMBL/GenBank/DDBJ databases">
        <authorList>
            <person name="Oliphant S.A."/>
            <person name="Watson-Haigh N.S."/>
            <person name="Sumby K.M."/>
            <person name="Gardner J.M."/>
            <person name="Jiranek V."/>
        </authorList>
    </citation>
    <scope>NUCLEOTIDE SEQUENCE</scope>
    <source>
        <strain evidence="3">KI16_H9</strain>
    </source>
</reference>
<feature type="transmembrane region" description="Helical" evidence="2">
    <location>
        <begin position="41"/>
        <end position="62"/>
    </location>
</feature>
<dbReference type="RefSeq" id="WP_252749942.1">
    <property type="nucleotide sequence ID" value="NZ_CP097116.1"/>
</dbReference>
<keyword evidence="2" id="KW-0812">Transmembrane</keyword>
<feature type="transmembrane region" description="Helical" evidence="2">
    <location>
        <begin position="6"/>
        <end position="25"/>
    </location>
</feature>
<keyword evidence="2" id="KW-0472">Membrane</keyword>
<accession>A0ABY5BN01</accession>
<evidence type="ECO:0000313" key="4">
    <source>
        <dbReference type="Proteomes" id="UP001056707"/>
    </source>
</evidence>
<evidence type="ECO:0000256" key="1">
    <source>
        <dbReference type="SAM" id="MobiDB-lite"/>
    </source>
</evidence>
<gene>
    <name evidence="3" type="ORF">M3M35_07090</name>
</gene>
<dbReference type="EMBL" id="CP097116">
    <property type="protein sequence ID" value="USS85047.1"/>
    <property type="molecule type" value="Genomic_DNA"/>
</dbReference>
<name>A0ABY5BN01_9LACO</name>
<feature type="region of interest" description="Disordered" evidence="1">
    <location>
        <begin position="63"/>
        <end position="127"/>
    </location>
</feature>
<keyword evidence="4" id="KW-1185">Reference proteome</keyword>